<dbReference type="EMBL" id="KZ110605">
    <property type="protein sequence ID" value="OSX58385.1"/>
    <property type="molecule type" value="Genomic_DNA"/>
</dbReference>
<feature type="region of interest" description="Disordered" evidence="1">
    <location>
        <begin position="83"/>
        <end position="126"/>
    </location>
</feature>
<dbReference type="AlphaFoldDB" id="A0A1X6MPT2"/>
<sequence length="299" mass="32498">MHPLINASTAITGLDLGAQPRSIQLRQLHSGKRASNQQSAEPRPSAVFSFVSVVAALVDVDRLAVGLPVIAIFEQPVVSSRALGQRPAGRENTRSCADASKRTSRHDRHRWTNGATPSFGTKRRNSSWTSVNVPAQNNGLLVDIELLINIFSWGDIVYGLAIRTNRLGTTITRELRGCPLKPLAHAGLGSATSRWCGTVIAKRLQKSIQSAPSLISIGTRDSQVTLPYAAEEVLQTTTYRINSLDMVPADYNPRAASQPTIWDIGTALELPLRPVQEHRGRPSKGQVNIVCTALQQHNP</sequence>
<evidence type="ECO:0000313" key="3">
    <source>
        <dbReference type="Proteomes" id="UP000194127"/>
    </source>
</evidence>
<proteinExistence type="predicted"/>
<reference evidence="2 3" key="1">
    <citation type="submission" date="2017-04" db="EMBL/GenBank/DDBJ databases">
        <title>Genome Sequence of the Model Brown-Rot Fungus Postia placenta SB12.</title>
        <authorList>
            <consortium name="DOE Joint Genome Institute"/>
            <person name="Gaskell J."/>
            <person name="Kersten P."/>
            <person name="Larrondo L.F."/>
            <person name="Canessa P."/>
            <person name="Martinez D."/>
            <person name="Hibbett D."/>
            <person name="Schmoll M."/>
            <person name="Kubicek C.P."/>
            <person name="Martinez A.T."/>
            <person name="Yadav J."/>
            <person name="Master E."/>
            <person name="Magnuson J.K."/>
            <person name="James T."/>
            <person name="Yaver D."/>
            <person name="Berka R."/>
            <person name="Labutti K."/>
            <person name="Lipzen A."/>
            <person name="Aerts A."/>
            <person name="Barry K."/>
            <person name="Henrissat B."/>
            <person name="Blanchette R."/>
            <person name="Grigoriev I."/>
            <person name="Cullen D."/>
        </authorList>
    </citation>
    <scope>NUCLEOTIDE SEQUENCE [LARGE SCALE GENOMIC DNA]</scope>
    <source>
        <strain evidence="2 3">MAD-698-R-SB12</strain>
    </source>
</reference>
<dbReference type="Proteomes" id="UP000194127">
    <property type="component" value="Unassembled WGS sequence"/>
</dbReference>
<keyword evidence="3" id="KW-1185">Reference proteome</keyword>
<name>A0A1X6MPT2_9APHY</name>
<dbReference type="GeneID" id="36322101"/>
<evidence type="ECO:0000313" key="2">
    <source>
        <dbReference type="EMBL" id="OSX58385.1"/>
    </source>
</evidence>
<dbReference type="RefSeq" id="XP_024335179.1">
    <property type="nucleotide sequence ID" value="XM_024477151.1"/>
</dbReference>
<protein>
    <submittedName>
        <fullName evidence="2">Uncharacterized protein</fullName>
    </submittedName>
</protein>
<feature type="compositionally biased region" description="Basic residues" evidence="1">
    <location>
        <begin position="102"/>
        <end position="111"/>
    </location>
</feature>
<accession>A0A1X6MPT2</accession>
<gene>
    <name evidence="2" type="ORF">POSPLADRAFT_1036441</name>
</gene>
<evidence type="ECO:0000256" key="1">
    <source>
        <dbReference type="SAM" id="MobiDB-lite"/>
    </source>
</evidence>
<organism evidence="2 3">
    <name type="scientific">Postia placenta MAD-698-R-SB12</name>
    <dbReference type="NCBI Taxonomy" id="670580"/>
    <lineage>
        <taxon>Eukaryota</taxon>
        <taxon>Fungi</taxon>
        <taxon>Dikarya</taxon>
        <taxon>Basidiomycota</taxon>
        <taxon>Agaricomycotina</taxon>
        <taxon>Agaricomycetes</taxon>
        <taxon>Polyporales</taxon>
        <taxon>Adustoporiaceae</taxon>
        <taxon>Rhodonia</taxon>
    </lineage>
</organism>